<dbReference type="PANTHER" id="PTHR43481">
    <property type="entry name" value="FRUCTOSE-1-PHOSPHATE PHOSPHATASE"/>
    <property type="match status" value="1"/>
</dbReference>
<accession>A0ABR4NS09</accession>
<dbReference type="PANTHER" id="PTHR43481:SF9">
    <property type="entry name" value="2-DEOXYGLUCOSE-6-PHOSPHATE PHOSPHATASE 1-RELATED"/>
    <property type="match status" value="1"/>
</dbReference>
<organism evidence="1 2">
    <name type="scientific">Nakaseomyces bracarensis</name>
    <dbReference type="NCBI Taxonomy" id="273131"/>
    <lineage>
        <taxon>Eukaryota</taxon>
        <taxon>Fungi</taxon>
        <taxon>Dikarya</taxon>
        <taxon>Ascomycota</taxon>
        <taxon>Saccharomycotina</taxon>
        <taxon>Saccharomycetes</taxon>
        <taxon>Saccharomycetales</taxon>
        <taxon>Saccharomycetaceae</taxon>
        <taxon>Nakaseomyces</taxon>
    </lineage>
</organism>
<dbReference type="NCBIfam" id="TIGR01509">
    <property type="entry name" value="HAD-SF-IA-v3"/>
    <property type="match status" value="1"/>
</dbReference>
<dbReference type="Proteomes" id="UP001623330">
    <property type="component" value="Unassembled WGS sequence"/>
</dbReference>
<keyword evidence="2" id="KW-1185">Reference proteome</keyword>
<dbReference type="InterPro" id="IPR006439">
    <property type="entry name" value="HAD-SF_hydro_IA"/>
</dbReference>
<dbReference type="InterPro" id="IPR051806">
    <property type="entry name" value="HAD-like_SPP"/>
</dbReference>
<reference evidence="1 2" key="1">
    <citation type="submission" date="2024-05" db="EMBL/GenBank/DDBJ databases">
        <title>Long read based assembly of the Candida bracarensis genome reveals expanded adhesin content.</title>
        <authorList>
            <person name="Marcet-Houben M."/>
            <person name="Ksiezopolska E."/>
            <person name="Gabaldon T."/>
        </authorList>
    </citation>
    <scope>NUCLEOTIDE SEQUENCE [LARGE SCALE GENOMIC DNA]</scope>
    <source>
        <strain evidence="1 2">CBM6</strain>
    </source>
</reference>
<dbReference type="InterPro" id="IPR023214">
    <property type="entry name" value="HAD_sf"/>
</dbReference>
<sequence length="250" mass="27266">MTVQKDNVFGVDVCLFDMDGTIVNTTEAAEAVWKRLCVQENVDPEELFKHSHGAKAGDIMAQYFPNVDNTDGKKVQAIEKELVDDFEDIVKLVPGSKELLLSLDKDSSTGAPLAGRKWAIVTSATPYIAFHWFTSILKEVGKPDVFITALDVKNGKPDPEGYSKACDLLCNKCNFDRSTARSVVFEDAPVGIKAGKAMGAVTVGITTSYDKGVLFDAGADFVVDDLTQVRLLRNNDQDGIVFEIVNPLVK</sequence>
<comment type="caution">
    <text evidence="1">The sequence shown here is derived from an EMBL/GenBank/DDBJ whole genome shotgun (WGS) entry which is preliminary data.</text>
</comment>
<dbReference type="InterPro" id="IPR023198">
    <property type="entry name" value="PGP-like_dom2"/>
</dbReference>
<dbReference type="EMBL" id="JBEVYD010000008">
    <property type="protein sequence ID" value="KAL3231077.1"/>
    <property type="molecule type" value="Genomic_DNA"/>
</dbReference>
<name>A0ABR4NS09_9SACH</name>
<dbReference type="SFLD" id="SFLDS00003">
    <property type="entry name" value="Haloacid_Dehalogenase"/>
    <property type="match status" value="1"/>
</dbReference>
<dbReference type="SFLD" id="SFLDG01129">
    <property type="entry name" value="C1.5:_HAD__Beta-PGM__Phosphata"/>
    <property type="match status" value="1"/>
</dbReference>
<evidence type="ECO:0000313" key="1">
    <source>
        <dbReference type="EMBL" id="KAL3231077.1"/>
    </source>
</evidence>
<proteinExistence type="predicted"/>
<dbReference type="Gene3D" id="1.10.150.240">
    <property type="entry name" value="Putative phosphatase, domain 2"/>
    <property type="match status" value="1"/>
</dbReference>
<evidence type="ECO:0000313" key="2">
    <source>
        <dbReference type="Proteomes" id="UP001623330"/>
    </source>
</evidence>
<dbReference type="Pfam" id="PF00702">
    <property type="entry name" value="Hydrolase"/>
    <property type="match status" value="1"/>
</dbReference>
<protein>
    <submittedName>
        <fullName evidence="1">2-deoxyglucose-6-phosphate phosphatase 2</fullName>
    </submittedName>
</protein>
<dbReference type="InterPro" id="IPR036412">
    <property type="entry name" value="HAD-like_sf"/>
</dbReference>
<gene>
    <name evidence="1" type="ORF">RNJ44_00716</name>
</gene>
<dbReference type="SUPFAM" id="SSF56784">
    <property type="entry name" value="HAD-like"/>
    <property type="match status" value="1"/>
</dbReference>
<dbReference type="Gene3D" id="3.40.50.1000">
    <property type="entry name" value="HAD superfamily/HAD-like"/>
    <property type="match status" value="1"/>
</dbReference>
<dbReference type="CDD" id="cd07527">
    <property type="entry name" value="HAD_ScGPP-like"/>
    <property type="match status" value="1"/>
</dbReference>